<comment type="caution">
    <text evidence="1">The sequence shown here is derived from an EMBL/GenBank/DDBJ whole genome shotgun (WGS) entry which is preliminary data.</text>
</comment>
<keyword evidence="2" id="KW-1185">Reference proteome</keyword>
<dbReference type="Proteomes" id="UP000789525">
    <property type="component" value="Unassembled WGS sequence"/>
</dbReference>
<proteinExistence type="predicted"/>
<organism evidence="1 2">
    <name type="scientific">Acaulospora colombiana</name>
    <dbReference type="NCBI Taxonomy" id="27376"/>
    <lineage>
        <taxon>Eukaryota</taxon>
        <taxon>Fungi</taxon>
        <taxon>Fungi incertae sedis</taxon>
        <taxon>Mucoromycota</taxon>
        <taxon>Glomeromycotina</taxon>
        <taxon>Glomeromycetes</taxon>
        <taxon>Diversisporales</taxon>
        <taxon>Acaulosporaceae</taxon>
        <taxon>Acaulospora</taxon>
    </lineage>
</organism>
<evidence type="ECO:0000313" key="1">
    <source>
        <dbReference type="EMBL" id="CAG8583410.1"/>
    </source>
</evidence>
<reference evidence="1" key="1">
    <citation type="submission" date="2021-06" db="EMBL/GenBank/DDBJ databases">
        <authorList>
            <person name="Kallberg Y."/>
            <person name="Tangrot J."/>
            <person name="Rosling A."/>
        </authorList>
    </citation>
    <scope>NUCLEOTIDE SEQUENCE</scope>
    <source>
        <strain evidence="1">CL356</strain>
    </source>
</reference>
<dbReference type="EMBL" id="CAJVPT010011951">
    <property type="protein sequence ID" value="CAG8583410.1"/>
    <property type="molecule type" value="Genomic_DNA"/>
</dbReference>
<sequence length="199" mass="21691">MASFLRLKLLYALLLAAACSAGTYMSIFLTKVLLVSPAEIGILFSVDDLDVDTAIALKEMEPGDVDTAVPSREIELDDDDISLPKYRSYLSSFASIMLQLIGNPQFLFFLFVVLSIAVRHSVPSSNSDIHNRRDTIDPTLIFSLEYLNASGTLLGLSQAMGVSLEINKLIWISREETGSMDGSAHRDGRSVCAGVARRG</sequence>
<protein>
    <submittedName>
        <fullName evidence="1">15475_t:CDS:1</fullName>
    </submittedName>
</protein>
<gene>
    <name evidence="1" type="ORF">ACOLOM_LOCUS6049</name>
</gene>
<accession>A0ACA9MD40</accession>
<evidence type="ECO:0000313" key="2">
    <source>
        <dbReference type="Proteomes" id="UP000789525"/>
    </source>
</evidence>
<name>A0ACA9MD40_9GLOM</name>